<dbReference type="GO" id="GO:0030313">
    <property type="term" value="C:cell envelope"/>
    <property type="evidence" value="ECO:0007669"/>
    <property type="project" value="UniProtKB-SubCell"/>
</dbReference>
<dbReference type="SUPFAM" id="SSF111369">
    <property type="entry name" value="HlyD-like secretion proteins"/>
    <property type="match status" value="2"/>
</dbReference>
<dbReference type="Proteomes" id="UP000230405">
    <property type="component" value="Unassembled WGS sequence"/>
</dbReference>
<feature type="compositionally biased region" description="Polar residues" evidence="4">
    <location>
        <begin position="553"/>
        <end position="576"/>
    </location>
</feature>
<organism evidence="7 8">
    <name type="scientific">Candidatus Komeilibacteria bacterium CG_4_10_14_0_2_um_filter_37_10</name>
    <dbReference type="NCBI Taxonomy" id="1974470"/>
    <lineage>
        <taxon>Bacteria</taxon>
        <taxon>Candidatus Komeiliibacteriota</taxon>
    </lineage>
</organism>
<evidence type="ECO:0000256" key="4">
    <source>
        <dbReference type="SAM" id="MobiDB-lite"/>
    </source>
</evidence>
<evidence type="ECO:0000256" key="1">
    <source>
        <dbReference type="ARBA" id="ARBA00004196"/>
    </source>
</evidence>
<feature type="domain" description="Multidrug resistance protein MdtA-like barrel-sandwich hybrid" evidence="5">
    <location>
        <begin position="48"/>
        <end position="391"/>
    </location>
</feature>
<dbReference type="PANTHER" id="PTHR32347">
    <property type="entry name" value="EFFLUX SYSTEM COMPONENT YKNX-RELATED"/>
    <property type="match status" value="1"/>
</dbReference>
<comment type="subcellular location">
    <subcellularLocation>
        <location evidence="1">Cell envelope</location>
    </subcellularLocation>
</comment>
<evidence type="ECO:0000259" key="6">
    <source>
        <dbReference type="Pfam" id="PF25990"/>
    </source>
</evidence>
<evidence type="ECO:0000256" key="3">
    <source>
        <dbReference type="SAM" id="Coils"/>
    </source>
</evidence>
<comment type="caution">
    <text evidence="7">The sequence shown here is derived from an EMBL/GenBank/DDBJ whole genome shotgun (WGS) entry which is preliminary data.</text>
</comment>
<gene>
    <name evidence="7" type="ORF">COX77_01535</name>
</gene>
<protein>
    <submittedName>
        <fullName evidence="7">Uncharacterized protein</fullName>
    </submittedName>
</protein>
<dbReference type="Gene3D" id="1.10.287.470">
    <property type="entry name" value="Helix hairpin bin"/>
    <property type="match status" value="1"/>
</dbReference>
<dbReference type="InterPro" id="IPR058636">
    <property type="entry name" value="Beta-barrel_YknX"/>
</dbReference>
<evidence type="ECO:0000313" key="8">
    <source>
        <dbReference type="Proteomes" id="UP000230405"/>
    </source>
</evidence>
<dbReference type="PANTHER" id="PTHR32347:SF23">
    <property type="entry name" value="BLL5650 PROTEIN"/>
    <property type="match status" value="1"/>
</dbReference>
<dbReference type="AlphaFoldDB" id="A0A2M7VFQ4"/>
<name>A0A2M7VFQ4_9BACT</name>
<dbReference type="Pfam" id="PF25990">
    <property type="entry name" value="Beta-barrel_YknX"/>
    <property type="match status" value="1"/>
</dbReference>
<feature type="region of interest" description="Disordered" evidence="4">
    <location>
        <begin position="553"/>
        <end position="588"/>
    </location>
</feature>
<dbReference type="Pfam" id="PF25917">
    <property type="entry name" value="BSH_RND"/>
    <property type="match status" value="1"/>
</dbReference>
<accession>A0A2M7VFQ4</accession>
<dbReference type="InterPro" id="IPR050465">
    <property type="entry name" value="UPF0194_transport"/>
</dbReference>
<evidence type="ECO:0000256" key="2">
    <source>
        <dbReference type="ARBA" id="ARBA00023054"/>
    </source>
</evidence>
<proteinExistence type="predicted"/>
<keyword evidence="2 3" id="KW-0175">Coiled coil</keyword>
<dbReference type="Gene3D" id="2.40.30.170">
    <property type="match status" value="1"/>
</dbReference>
<sequence>MLIIVGIGYYLYQNYNQPVAVTTYTLDTVKRGSIIKSISGSGQISSSNQVSLQPKVSAQVTRVYVQDNQQVKEGQVLVQLDASDASRAVRDAKSNLVTAQLALEKLKQSADNLTLLQAQNAIITAQENKKKTESDLEKSYEEGFNQVASVFLDLPTLLNNVDHLLHDNSIVNSQQNIDWYANQTSYDVANERTRALQYKEDVKILYQQSLDKYNSNFSNYKATSRDSSQSALELLILQTYDTVKTVADLLKQTSSYIGYVRDAAQQRNISLPNIVATQLSSLNGYINTTNGHVSNLLNSKNTIISYQDQIVSNERSIQEKIESLKKIQLPADALDVRSAELTIQQRQNTLSDTQAKLGDYSVRAPFAGAIVALTVTKGDQVSSGTSLGTLITDQKVVEISLNEVDATQIKIGNMATLTFDAISDLSLTGKVSNVDALGTVSQGVVTYNAKIVLDTQDSRIKPGMSATAAIIIASKSDVLLVASSAIKTNNSDSYLEVPDEDTNSLASTNGGVILTKAPRQQIVEIGLTNDSQSEILSGAKEGDQIIVRMVSSGTSTSAPTNQNIFQATTSSGNRASSGGVRIPGGDFH</sequence>
<evidence type="ECO:0000313" key="7">
    <source>
        <dbReference type="EMBL" id="PIZ99449.1"/>
    </source>
</evidence>
<reference evidence="8" key="1">
    <citation type="submission" date="2017-09" db="EMBL/GenBank/DDBJ databases">
        <title>Depth-based differentiation of microbial function through sediment-hosted aquifers and enrichment of novel symbionts in the deep terrestrial subsurface.</title>
        <authorList>
            <person name="Probst A.J."/>
            <person name="Ladd B."/>
            <person name="Jarett J.K."/>
            <person name="Geller-Mcgrath D.E."/>
            <person name="Sieber C.M.K."/>
            <person name="Emerson J.B."/>
            <person name="Anantharaman K."/>
            <person name="Thomas B.C."/>
            <person name="Malmstrom R."/>
            <person name="Stieglmeier M."/>
            <person name="Klingl A."/>
            <person name="Woyke T."/>
            <person name="Ryan C.M."/>
            <person name="Banfield J.F."/>
        </authorList>
    </citation>
    <scope>NUCLEOTIDE SEQUENCE [LARGE SCALE GENOMIC DNA]</scope>
</reference>
<dbReference type="InterPro" id="IPR058625">
    <property type="entry name" value="MdtA-like_BSH"/>
</dbReference>
<feature type="coiled-coil region" evidence="3">
    <location>
        <begin position="89"/>
        <end position="142"/>
    </location>
</feature>
<dbReference type="EMBL" id="PFPO01000027">
    <property type="protein sequence ID" value="PIZ99449.1"/>
    <property type="molecule type" value="Genomic_DNA"/>
</dbReference>
<dbReference type="Gene3D" id="2.40.420.20">
    <property type="match status" value="1"/>
</dbReference>
<dbReference type="Gene3D" id="2.40.50.100">
    <property type="match status" value="1"/>
</dbReference>
<evidence type="ECO:0000259" key="5">
    <source>
        <dbReference type="Pfam" id="PF25917"/>
    </source>
</evidence>
<feature type="domain" description="YknX-like beta-barrel" evidence="6">
    <location>
        <begin position="397"/>
        <end position="470"/>
    </location>
</feature>